<evidence type="ECO:0000256" key="1">
    <source>
        <dbReference type="SAM" id="Phobius"/>
    </source>
</evidence>
<proteinExistence type="predicted"/>
<organism evidence="2">
    <name type="scientific">Paenibacillus ihbetae</name>
    <dbReference type="NCBI Taxonomy" id="1870820"/>
    <lineage>
        <taxon>Bacteria</taxon>
        <taxon>Bacillati</taxon>
        <taxon>Bacillota</taxon>
        <taxon>Bacilli</taxon>
        <taxon>Bacillales</taxon>
        <taxon>Paenibacillaceae</taxon>
        <taxon>Paenibacillus</taxon>
    </lineage>
</organism>
<gene>
    <name evidence="2" type="ORF">BBD41_12090</name>
</gene>
<feature type="transmembrane region" description="Helical" evidence="1">
    <location>
        <begin position="76"/>
        <end position="92"/>
    </location>
</feature>
<dbReference type="RefSeq" id="WP_099477749.1">
    <property type="nucleotide sequence ID" value="NZ_CP016809.1"/>
</dbReference>
<keyword evidence="1" id="KW-1133">Transmembrane helix</keyword>
<dbReference type="AlphaFoldDB" id="A0A1B2DZU8"/>
<name>A0A1B2DZU8_9BACL</name>
<accession>A0A1B2DZU8</accession>
<dbReference type="KEGG" id="pib:BBD41_12090"/>
<feature type="transmembrane region" description="Helical" evidence="1">
    <location>
        <begin position="98"/>
        <end position="122"/>
    </location>
</feature>
<protein>
    <submittedName>
        <fullName evidence="2">Uncharacterized protein</fullName>
    </submittedName>
</protein>
<dbReference type="EMBL" id="CP016809">
    <property type="protein sequence ID" value="ANY73260.1"/>
    <property type="molecule type" value="Genomic_DNA"/>
</dbReference>
<dbReference type="GeneID" id="48308982"/>
<feature type="transmembrane region" description="Helical" evidence="1">
    <location>
        <begin position="5"/>
        <end position="23"/>
    </location>
</feature>
<reference evidence="2" key="1">
    <citation type="submission" date="2016-08" db="EMBL/GenBank/DDBJ databases">
        <title>Complete Genome Seqeunce of Paenibacillus sp. nov. IHBB 9852 from high altitute lake of Indian trans-Himalayas.</title>
        <authorList>
            <person name="Kiran S."/>
            <person name="Swarnkar M.K."/>
            <person name="Rana A."/>
            <person name="Tewari R."/>
            <person name="Gulati A."/>
        </authorList>
    </citation>
    <scope>NUCLEOTIDE SEQUENCE [LARGE SCALE GENOMIC DNA]</scope>
    <source>
        <strain evidence="2">IHBB 9852</strain>
    </source>
</reference>
<feature type="transmembrane region" description="Helical" evidence="1">
    <location>
        <begin position="43"/>
        <end position="64"/>
    </location>
</feature>
<keyword evidence="1" id="KW-0812">Transmembrane</keyword>
<sequence length="124" mass="14457">MLPYYIWLVVSALLSLYGVITYWPNYSADDEMVLFNDIATAFFFTPSFFILFLSMILQAAMLGLKQKRYRAFRRMLYILIYPANVALFYVITMNLMPISIIIILVLAGSVVAALHYFLSYLFKY</sequence>
<keyword evidence="1" id="KW-0472">Membrane</keyword>
<evidence type="ECO:0000313" key="2">
    <source>
        <dbReference type="EMBL" id="ANY73260.1"/>
    </source>
</evidence>